<protein>
    <submittedName>
        <fullName evidence="1">Uncharacterized protein</fullName>
    </submittedName>
</protein>
<proteinExistence type="predicted"/>
<evidence type="ECO:0000313" key="1">
    <source>
        <dbReference type="EMBL" id="MDX2916114.1"/>
    </source>
</evidence>
<name>A0ABU4LK40_9ACTN</name>
<reference evidence="1 2" key="1">
    <citation type="journal article" date="2023" name="Microb. Genom.">
        <title>Mesoterricola silvestris gen. nov., sp. nov., Mesoterricola sediminis sp. nov., Geothrix oryzae sp. nov., Geothrix edaphica sp. nov., Geothrix rubra sp. nov., and Geothrix limicola sp. nov., six novel members of Acidobacteriota isolated from soils.</title>
        <authorList>
            <person name="Weisberg A.J."/>
            <person name="Pearce E."/>
            <person name="Kramer C.G."/>
            <person name="Chang J.H."/>
            <person name="Clarke C.R."/>
        </authorList>
    </citation>
    <scope>NUCLEOTIDE SEQUENCE [LARGE SCALE GENOMIC DNA]</scope>
    <source>
        <strain evidence="1 2">NRRL_B-2795</strain>
    </source>
</reference>
<organism evidence="1 2">
    <name type="scientific">Streptomyces griseiscabiei</name>
    <dbReference type="NCBI Taxonomy" id="2993540"/>
    <lineage>
        <taxon>Bacteria</taxon>
        <taxon>Bacillati</taxon>
        <taxon>Actinomycetota</taxon>
        <taxon>Actinomycetes</taxon>
        <taxon>Kitasatosporales</taxon>
        <taxon>Streptomycetaceae</taxon>
        <taxon>Streptomyces</taxon>
    </lineage>
</organism>
<sequence>MARWEISIPLVNDDGQRLGVQWFNYNADYTVARDQALIDVHTEDAIRHRHGAAVDVTGLKIRAWWPSSI</sequence>
<dbReference type="EMBL" id="JARAVY010000039">
    <property type="protein sequence ID" value="MDX2916114.1"/>
    <property type="molecule type" value="Genomic_DNA"/>
</dbReference>
<keyword evidence="2" id="KW-1185">Reference proteome</keyword>
<dbReference type="RefSeq" id="WP_086752189.1">
    <property type="nucleotide sequence ID" value="NZ_JAGJBZ010000007.1"/>
</dbReference>
<dbReference type="Proteomes" id="UP001271723">
    <property type="component" value="Unassembled WGS sequence"/>
</dbReference>
<gene>
    <name evidence="1" type="ORF">PV517_46545</name>
</gene>
<comment type="caution">
    <text evidence="1">The sequence shown here is derived from an EMBL/GenBank/DDBJ whole genome shotgun (WGS) entry which is preliminary data.</text>
</comment>
<accession>A0ABU4LK40</accession>
<evidence type="ECO:0000313" key="2">
    <source>
        <dbReference type="Proteomes" id="UP001271723"/>
    </source>
</evidence>